<dbReference type="Pfam" id="PF12627">
    <property type="entry name" value="PolyA_pol_RNAbd"/>
    <property type="match status" value="1"/>
</dbReference>
<keyword evidence="5" id="KW-0479">Metal-binding</keyword>
<evidence type="ECO:0000256" key="10">
    <source>
        <dbReference type="ARBA" id="ARBA00022884"/>
    </source>
</evidence>
<evidence type="ECO:0000256" key="7">
    <source>
        <dbReference type="ARBA" id="ARBA00022800"/>
    </source>
</evidence>
<keyword evidence="3" id="KW-0819">tRNA processing</keyword>
<evidence type="ECO:0000256" key="3">
    <source>
        <dbReference type="ARBA" id="ARBA00022694"/>
    </source>
</evidence>
<dbReference type="InterPro" id="IPR032828">
    <property type="entry name" value="PolyA_RNA-bd"/>
</dbReference>
<dbReference type="CDD" id="cd00077">
    <property type="entry name" value="HDc"/>
    <property type="match status" value="1"/>
</dbReference>
<dbReference type="EMBL" id="UOGD01000040">
    <property type="protein sequence ID" value="VAX15969.1"/>
    <property type="molecule type" value="Genomic_DNA"/>
</dbReference>
<dbReference type="PANTHER" id="PTHR47545">
    <property type="entry name" value="MULTIFUNCTIONAL CCA PROTEIN"/>
    <property type="match status" value="1"/>
</dbReference>
<dbReference type="Gene3D" id="1.10.3090.10">
    <property type="entry name" value="cca-adding enzyme, domain 2"/>
    <property type="match status" value="1"/>
</dbReference>
<dbReference type="CDD" id="cd05398">
    <property type="entry name" value="NT_ClassII-CCAase"/>
    <property type="match status" value="1"/>
</dbReference>
<dbReference type="GO" id="GO:0003723">
    <property type="term" value="F:RNA binding"/>
    <property type="evidence" value="ECO:0007669"/>
    <property type="project" value="UniProtKB-KW"/>
</dbReference>
<dbReference type="GO" id="GO:0008033">
    <property type="term" value="P:tRNA processing"/>
    <property type="evidence" value="ECO:0007669"/>
    <property type="project" value="UniProtKB-KW"/>
</dbReference>
<dbReference type="Pfam" id="PF01966">
    <property type="entry name" value="HD"/>
    <property type="match status" value="1"/>
</dbReference>
<dbReference type="GO" id="GO:0004810">
    <property type="term" value="F:CCA tRNA nucleotidyltransferase activity"/>
    <property type="evidence" value="ECO:0007669"/>
    <property type="project" value="UniProtKB-EC"/>
</dbReference>
<evidence type="ECO:0000259" key="13">
    <source>
        <dbReference type="Pfam" id="PF12627"/>
    </source>
</evidence>
<dbReference type="Gene3D" id="1.10.246.80">
    <property type="match status" value="1"/>
</dbReference>
<evidence type="ECO:0000259" key="11">
    <source>
        <dbReference type="Pfam" id="PF01743"/>
    </source>
</evidence>
<keyword evidence="7" id="KW-0692">RNA repair</keyword>
<reference evidence="14" key="1">
    <citation type="submission" date="2018-06" db="EMBL/GenBank/DDBJ databases">
        <authorList>
            <person name="Zhirakovskaya E."/>
        </authorList>
    </citation>
    <scope>NUCLEOTIDE SEQUENCE</scope>
</reference>
<evidence type="ECO:0000259" key="12">
    <source>
        <dbReference type="Pfam" id="PF01966"/>
    </source>
</evidence>
<dbReference type="GO" id="GO:0046872">
    <property type="term" value="F:metal ion binding"/>
    <property type="evidence" value="ECO:0007669"/>
    <property type="project" value="UniProtKB-KW"/>
</dbReference>
<evidence type="ECO:0000256" key="9">
    <source>
        <dbReference type="ARBA" id="ARBA00022842"/>
    </source>
</evidence>
<sequence length="469" mass="53752">MIDIKQYIAERAYFSEALKLAEEMGIEIYIVGGYIRDLILKRELDDIDILVIGDGLEFAKKFAERLGVQTVSLFKTFGTAHFNYQNIDFEFVGARKESYSSDSRNPAVETGSFDDDINRRDFTINTIALSLNKSNFAAIIDKYNGIQDIENKLIKTPLDPEQTFNDDPLRILRAFRFASQLNFTLDESLFKAAAKMAGRLEIISRERITDEFMKILGSPKPSVGLRLLYDSGAMKYVFPEVANLGGVEQRKDFHHKDVFLHTCQVVDNIAAVSDNIWLRFAGLVHDIAKPMTKRFDENVGWTFHGHEELGARMMKHIFRTMKLPFSKLDYVRKLVRLHLRPIALVSDNVTDSAIRRFIVAIGEYLEDMIVLCRADITSKNPEKVTRYLANYDKVMEKVRDVKEKDKLREFQSPVRGEEIMKICNIPPSKTVGEIKSAIEEAILDGEIGNNYEEALAYLMKIKDQFLNLK</sequence>
<feature type="domain" description="Poly A polymerase head" evidence="11">
    <location>
        <begin position="28"/>
        <end position="154"/>
    </location>
</feature>
<dbReference type="InterPro" id="IPR043519">
    <property type="entry name" value="NT_sf"/>
</dbReference>
<dbReference type="SUPFAM" id="SSF81301">
    <property type="entry name" value="Nucleotidyltransferase"/>
    <property type="match status" value="1"/>
</dbReference>
<dbReference type="GO" id="GO:0042245">
    <property type="term" value="P:RNA repair"/>
    <property type="evidence" value="ECO:0007669"/>
    <property type="project" value="UniProtKB-KW"/>
</dbReference>
<name>A0A3B1BCY4_9ZZZZ</name>
<feature type="domain" description="HD" evidence="12">
    <location>
        <begin position="259"/>
        <end position="343"/>
    </location>
</feature>
<evidence type="ECO:0000256" key="8">
    <source>
        <dbReference type="ARBA" id="ARBA00022840"/>
    </source>
</evidence>
<keyword evidence="10" id="KW-0694">RNA-binding</keyword>
<dbReference type="InterPro" id="IPR002646">
    <property type="entry name" value="PolA_pol_head_dom"/>
</dbReference>
<evidence type="ECO:0000256" key="2">
    <source>
        <dbReference type="ARBA" id="ARBA00022679"/>
    </source>
</evidence>
<gene>
    <name evidence="14" type="ORF">MNBD_IGNAVI01-882</name>
</gene>
<evidence type="ECO:0000256" key="5">
    <source>
        <dbReference type="ARBA" id="ARBA00022723"/>
    </source>
</evidence>
<dbReference type="InterPro" id="IPR006674">
    <property type="entry name" value="HD_domain"/>
</dbReference>
<dbReference type="InterPro" id="IPR050124">
    <property type="entry name" value="tRNA_CCA-adding_enzyme"/>
</dbReference>
<dbReference type="AlphaFoldDB" id="A0A3B1BCY4"/>
<evidence type="ECO:0000256" key="4">
    <source>
        <dbReference type="ARBA" id="ARBA00022695"/>
    </source>
</evidence>
<dbReference type="Gene3D" id="3.30.460.10">
    <property type="entry name" value="Beta Polymerase, domain 2"/>
    <property type="match status" value="1"/>
</dbReference>
<keyword evidence="2 14" id="KW-0808">Transferase</keyword>
<keyword evidence="8" id="KW-0067">ATP-binding</keyword>
<dbReference type="EC" id="2.7.7.72" evidence="14"/>
<evidence type="ECO:0000256" key="6">
    <source>
        <dbReference type="ARBA" id="ARBA00022741"/>
    </source>
</evidence>
<protein>
    <submittedName>
        <fullName evidence="14">CCA tRNA nucleotidyltransferase</fullName>
        <ecNumber evidence="14">2.7.7.72</ecNumber>
    </submittedName>
</protein>
<dbReference type="PANTHER" id="PTHR47545:SF1">
    <property type="entry name" value="MULTIFUNCTIONAL CCA PROTEIN"/>
    <property type="match status" value="1"/>
</dbReference>
<feature type="domain" description="tRNA nucleotidyltransferase/poly(A) polymerase RNA and SrmB- binding" evidence="13">
    <location>
        <begin position="182"/>
        <end position="242"/>
    </location>
</feature>
<evidence type="ECO:0000313" key="14">
    <source>
        <dbReference type="EMBL" id="VAX15969.1"/>
    </source>
</evidence>
<proteinExistence type="predicted"/>
<keyword evidence="4 14" id="KW-0548">Nucleotidyltransferase</keyword>
<organism evidence="14">
    <name type="scientific">hydrothermal vent metagenome</name>
    <dbReference type="NCBI Taxonomy" id="652676"/>
    <lineage>
        <taxon>unclassified sequences</taxon>
        <taxon>metagenomes</taxon>
        <taxon>ecological metagenomes</taxon>
    </lineage>
</organism>
<keyword evidence="6" id="KW-0547">Nucleotide-binding</keyword>
<comment type="cofactor">
    <cofactor evidence="1">
        <name>Mg(2+)</name>
        <dbReference type="ChEBI" id="CHEBI:18420"/>
    </cofactor>
</comment>
<evidence type="ECO:0000256" key="1">
    <source>
        <dbReference type="ARBA" id="ARBA00001946"/>
    </source>
</evidence>
<accession>A0A3B1BCY4</accession>
<dbReference type="SUPFAM" id="SSF81891">
    <property type="entry name" value="Poly A polymerase C-terminal region-like"/>
    <property type="match status" value="1"/>
</dbReference>
<dbReference type="InterPro" id="IPR003607">
    <property type="entry name" value="HD/PDEase_dom"/>
</dbReference>
<dbReference type="GO" id="GO:0005524">
    <property type="term" value="F:ATP binding"/>
    <property type="evidence" value="ECO:0007669"/>
    <property type="project" value="UniProtKB-KW"/>
</dbReference>
<dbReference type="Pfam" id="PF01743">
    <property type="entry name" value="PolyA_pol"/>
    <property type="match status" value="1"/>
</dbReference>
<keyword evidence="9" id="KW-0460">Magnesium</keyword>